<organism evidence="2 3">
    <name type="scientific">Salinicola endophyticus</name>
    <dbReference type="NCBI Taxonomy" id="1949083"/>
    <lineage>
        <taxon>Bacteria</taxon>
        <taxon>Pseudomonadati</taxon>
        <taxon>Pseudomonadota</taxon>
        <taxon>Gammaproteobacteria</taxon>
        <taxon>Oceanospirillales</taxon>
        <taxon>Halomonadaceae</taxon>
        <taxon>Salinicola</taxon>
    </lineage>
</organism>
<proteinExistence type="predicted"/>
<accession>A0ABY8FML2</accession>
<name>A0ABY8FML2_9GAMM</name>
<dbReference type="EMBL" id="CP035631">
    <property type="protein sequence ID" value="WFF42441.1"/>
    <property type="molecule type" value="Genomic_DNA"/>
</dbReference>
<dbReference type="Proteomes" id="UP001321526">
    <property type="component" value="Chromosome"/>
</dbReference>
<evidence type="ECO:0000313" key="2">
    <source>
        <dbReference type="EMBL" id="WFF42441.1"/>
    </source>
</evidence>
<gene>
    <name evidence="2" type="ORF">EVC62_13505</name>
</gene>
<keyword evidence="3" id="KW-1185">Reference proteome</keyword>
<dbReference type="RefSeq" id="WP_282235073.1">
    <property type="nucleotide sequence ID" value="NZ_CP035631.1"/>
</dbReference>
<protein>
    <submittedName>
        <fullName evidence="2">DUF1266 domain-containing protein</fullName>
    </submittedName>
</protein>
<feature type="domain" description="DUF1266" evidence="1">
    <location>
        <begin position="190"/>
        <end position="345"/>
    </location>
</feature>
<reference evidence="2 3" key="1">
    <citation type="submission" date="2019-01" db="EMBL/GenBank/DDBJ databases">
        <title>Genome sequence of Salinicola endophyticus REST5.</title>
        <authorList>
            <person name="Nascimento F.X."/>
        </authorList>
    </citation>
    <scope>NUCLEOTIDE SEQUENCE [LARGE SCALE GENOMIC DNA]</scope>
    <source>
        <strain evidence="2 3">REST5</strain>
    </source>
</reference>
<sequence>MRELLAQWWAQQLTLCGWPEGTDPRQALSPVQARERLQALAITDRDEFAWRLWESAVDGQQPPLSRLAALELLALGGAAGWFDSERQAAWLAWLAAEIVTAYPSLTRWRAALAPWSDPLLDAAGRALAKRERQGRGVDWQALARQLEGAEAVSDSLWAESLWGARATFAPVLRWPFTPDPDERLGWQRLLREQLDIAGRDALLSGLEWLARQGYRYGWEMDAARLGREGPAEAETWLASLGEQREYGQVLVAFLARVEPLEWAAWDWLRLIDQAYLGFGAGWLSAQEAETFAAHGLDLLQQRYADWPAMARAYQRGRSLFEGRDLCADFEADWGRLLGAAGSPWQTPLAHSLDDDRRQQSRRVVRERHASADAWVLALAAVREPDLTTRYQLGEPLAPERREDAERYLNEVLTLRRDEPLAALARYWMPAQAHHLNQLAADACHPGAAGSGRVAGERRQALKSCADHAATIFMAEKYAFYLLMAADSERYAPAELQAQARALAGVLGRFYATPQTLLAAWLAWETLLSPEEAPEEAGLGDDIAWHLRDPGSRFHWLTPIFDSQWQEPGPRPSLEQFTAMSLAGPLNEAAWQWPLPLAGEDRRALQEWLEHQYALQGATGLGEFLDFLLEAGDRQEYQINYAPYTLNARRLAEEIAILESGDCGEEERVHLLRLRHVRDNACGCNDEDMTAWDIAQLVDLSLAGRQLDWFDDAALARYLEAAGRLAERHYSSWQAYAEGLYSGFGFFMDDTPERDDFLRRFREALNAWLGATPLLAGSWASLDFPGRPGRHSTPLHVDVLVGGPHRLH</sequence>
<dbReference type="Pfam" id="PF06889">
    <property type="entry name" value="DUF1266"/>
    <property type="match status" value="2"/>
</dbReference>
<evidence type="ECO:0000259" key="1">
    <source>
        <dbReference type="Pfam" id="PF06889"/>
    </source>
</evidence>
<feature type="domain" description="DUF1266" evidence="1">
    <location>
        <begin position="608"/>
        <end position="765"/>
    </location>
</feature>
<evidence type="ECO:0000313" key="3">
    <source>
        <dbReference type="Proteomes" id="UP001321526"/>
    </source>
</evidence>
<dbReference type="InterPro" id="IPR009677">
    <property type="entry name" value="DUF1266"/>
</dbReference>